<dbReference type="InterPro" id="IPR006132">
    <property type="entry name" value="Asp/Orn_carbamoyltranf_P-bd"/>
</dbReference>
<dbReference type="Gene3D" id="3.40.50.1370">
    <property type="entry name" value="Aspartate/ornithine carbamoyltransferase"/>
    <property type="match status" value="2"/>
</dbReference>
<gene>
    <name evidence="25" type="primary">URA2</name>
    <name evidence="25" type="ORF">GGH94_006069</name>
</gene>
<dbReference type="Pfam" id="PF00988">
    <property type="entry name" value="CPSase_sm_chain"/>
    <property type="match status" value="1"/>
</dbReference>
<dbReference type="NCBIfam" id="TIGR01369">
    <property type="entry name" value="CPSaseII_lrg"/>
    <property type="match status" value="1"/>
</dbReference>
<dbReference type="FunFam" id="3.20.20.140:FF:000036">
    <property type="entry name" value="Carbamoyl-phosphate synthase large chain"/>
    <property type="match status" value="1"/>
</dbReference>
<dbReference type="Gene3D" id="3.20.20.140">
    <property type="entry name" value="Metal-dependent hydrolases"/>
    <property type="match status" value="1"/>
</dbReference>
<dbReference type="InterPro" id="IPR005479">
    <property type="entry name" value="CPAse_ATP-bd"/>
</dbReference>
<dbReference type="GO" id="GO:0016597">
    <property type="term" value="F:amino acid binding"/>
    <property type="evidence" value="ECO:0007669"/>
    <property type="project" value="InterPro"/>
</dbReference>
<dbReference type="InterPro" id="IPR006274">
    <property type="entry name" value="CarbamoylP_synth_ssu"/>
</dbReference>
<evidence type="ECO:0000256" key="19">
    <source>
        <dbReference type="ARBA" id="ARBA00048859"/>
    </source>
</evidence>
<reference evidence="25" key="1">
    <citation type="submission" date="2022-07" db="EMBL/GenBank/DDBJ databases">
        <title>Phylogenomic reconstructions and comparative analyses of Kickxellomycotina fungi.</title>
        <authorList>
            <person name="Reynolds N.K."/>
            <person name="Stajich J.E."/>
            <person name="Barry K."/>
            <person name="Grigoriev I.V."/>
            <person name="Crous P."/>
            <person name="Smith M.E."/>
        </authorList>
    </citation>
    <scope>NUCLEOTIDE SEQUENCE</scope>
    <source>
        <strain evidence="25">RSA 476</strain>
    </source>
</reference>
<keyword evidence="10 21" id="KW-0067">ATP-binding</keyword>
<dbReference type="SUPFAM" id="SSF52021">
    <property type="entry name" value="Carbamoyl phosphate synthetase, small subunit N-terminal domain"/>
    <property type="match status" value="1"/>
</dbReference>
<dbReference type="PROSITE" id="PS00866">
    <property type="entry name" value="CPSASE_1"/>
    <property type="match status" value="2"/>
</dbReference>
<dbReference type="Pfam" id="PF02787">
    <property type="entry name" value="CPSase_L_D3"/>
    <property type="match status" value="1"/>
</dbReference>
<dbReference type="PROSITE" id="PS50975">
    <property type="entry name" value="ATP_GRASP"/>
    <property type="match status" value="2"/>
</dbReference>
<keyword evidence="7" id="KW-0677">Repeat</keyword>
<dbReference type="Pfam" id="PF00117">
    <property type="entry name" value="GATase"/>
    <property type="match status" value="1"/>
</dbReference>
<dbReference type="GO" id="GO:0005951">
    <property type="term" value="C:carbamoyl-phosphate synthase complex"/>
    <property type="evidence" value="ECO:0007669"/>
    <property type="project" value="TreeGrafter"/>
</dbReference>
<dbReference type="HAMAP" id="MF_00001">
    <property type="entry name" value="Asp_carb_tr"/>
    <property type="match status" value="1"/>
</dbReference>
<evidence type="ECO:0000313" key="25">
    <source>
        <dbReference type="EMBL" id="KAJ2859505.1"/>
    </source>
</evidence>
<dbReference type="GO" id="GO:0006207">
    <property type="term" value="P:'de novo' pyrimidine nucleobase biosynthetic process"/>
    <property type="evidence" value="ECO:0007669"/>
    <property type="project" value="InterPro"/>
</dbReference>
<dbReference type="SMART" id="SM00851">
    <property type="entry name" value="MGS"/>
    <property type="match status" value="1"/>
</dbReference>
<dbReference type="FunFam" id="3.30.470.20:FF:000004">
    <property type="entry name" value="Carbamoyl-phosphate synthase (glutamine-hydrolyzing)"/>
    <property type="match status" value="1"/>
</dbReference>
<dbReference type="InterPro" id="IPR006275">
    <property type="entry name" value="CPSase_lsu"/>
</dbReference>
<comment type="similarity">
    <text evidence="15">In the N-terminal section; belongs to the CarA family.</text>
</comment>
<organism evidence="25 26">
    <name type="scientific">Coemansia aciculifera</name>
    <dbReference type="NCBI Taxonomy" id="417176"/>
    <lineage>
        <taxon>Eukaryota</taxon>
        <taxon>Fungi</taxon>
        <taxon>Fungi incertae sedis</taxon>
        <taxon>Zoopagomycota</taxon>
        <taxon>Kickxellomycotina</taxon>
        <taxon>Kickxellomycetes</taxon>
        <taxon>Kickxellales</taxon>
        <taxon>Kickxellaceae</taxon>
        <taxon>Coemansia</taxon>
    </lineage>
</organism>
<comment type="catalytic activity">
    <reaction evidence="17">
        <text>hydrogencarbonate + NH4(+) + 2 ATP = carbamoyl phosphate + 2 ADP + phosphate + 2 H(+)</text>
        <dbReference type="Rhea" id="RHEA:18029"/>
        <dbReference type="ChEBI" id="CHEBI:15378"/>
        <dbReference type="ChEBI" id="CHEBI:17544"/>
        <dbReference type="ChEBI" id="CHEBI:28938"/>
        <dbReference type="ChEBI" id="CHEBI:30616"/>
        <dbReference type="ChEBI" id="CHEBI:43474"/>
        <dbReference type="ChEBI" id="CHEBI:58228"/>
        <dbReference type="ChEBI" id="CHEBI:456216"/>
        <dbReference type="EC" id="6.3.4.16"/>
    </reaction>
</comment>
<keyword evidence="5" id="KW-0436">Ligase</keyword>
<evidence type="ECO:0000256" key="5">
    <source>
        <dbReference type="ARBA" id="ARBA00022598"/>
    </source>
</evidence>
<dbReference type="GO" id="GO:0006541">
    <property type="term" value="P:glutamine metabolic process"/>
    <property type="evidence" value="ECO:0007669"/>
    <property type="project" value="InterPro"/>
</dbReference>
<evidence type="ECO:0000256" key="17">
    <source>
        <dbReference type="ARBA" id="ARBA00047359"/>
    </source>
</evidence>
<dbReference type="InterPro" id="IPR002082">
    <property type="entry name" value="Asp_carbamoyltransf"/>
</dbReference>
<dbReference type="PRINTS" id="PR00099">
    <property type="entry name" value="CPSGATASE"/>
</dbReference>
<dbReference type="FunFam" id="3.50.30.20:FF:000002">
    <property type="entry name" value="Carbamoyl-phosphate synthase 1, mitochondrial"/>
    <property type="match status" value="1"/>
</dbReference>
<dbReference type="PRINTS" id="PR00098">
    <property type="entry name" value="CPSASE"/>
</dbReference>
<dbReference type="InterPro" id="IPR036914">
    <property type="entry name" value="MGS-like_dom_sf"/>
</dbReference>
<dbReference type="Gene3D" id="3.30.470.20">
    <property type="entry name" value="ATP-grasp fold, B domain"/>
    <property type="match status" value="2"/>
</dbReference>
<dbReference type="InterPro" id="IPR006130">
    <property type="entry name" value="Asp/Orn_carbamoylTrfase"/>
</dbReference>
<dbReference type="SMART" id="SM01097">
    <property type="entry name" value="CPSase_sm_chain"/>
    <property type="match status" value="1"/>
</dbReference>
<dbReference type="SMART" id="SM01096">
    <property type="entry name" value="CPSase_L_D3"/>
    <property type="match status" value="1"/>
</dbReference>
<dbReference type="GO" id="GO:0004088">
    <property type="term" value="F:carbamoyl-phosphate synthase (glutamine-hydrolyzing) activity"/>
    <property type="evidence" value="ECO:0007669"/>
    <property type="project" value="UniProtKB-EC"/>
</dbReference>
<evidence type="ECO:0000256" key="16">
    <source>
        <dbReference type="ARBA" id="ARBA00043998"/>
    </source>
</evidence>
<dbReference type="SUPFAM" id="SSF52440">
    <property type="entry name" value="PreATP-grasp domain"/>
    <property type="match status" value="2"/>
</dbReference>
<evidence type="ECO:0000256" key="3">
    <source>
        <dbReference type="ARBA" id="ARBA00004852"/>
    </source>
</evidence>
<dbReference type="GO" id="GO:0004359">
    <property type="term" value="F:glutaminase activity"/>
    <property type="evidence" value="ECO:0007669"/>
    <property type="project" value="UniProtKB-EC"/>
</dbReference>
<comment type="pathway">
    <text evidence="3">Pyrimidine metabolism; UMP biosynthesis via de novo pathway; (S)-dihydroorotate from bicarbonate: step 2/3.</text>
</comment>
<dbReference type="NCBIfam" id="NF003671">
    <property type="entry name" value="PRK05294.1"/>
    <property type="match status" value="1"/>
</dbReference>
<dbReference type="InterPro" id="IPR013815">
    <property type="entry name" value="ATP_grasp_subdomain_1"/>
</dbReference>
<evidence type="ECO:0000256" key="6">
    <source>
        <dbReference type="ARBA" id="ARBA00022679"/>
    </source>
</evidence>
<dbReference type="PROSITE" id="PS51273">
    <property type="entry name" value="GATASE_TYPE_1"/>
    <property type="match status" value="1"/>
</dbReference>
<keyword evidence="6" id="KW-0808">Transferase</keyword>
<keyword evidence="8 21" id="KW-0547">Nucleotide-binding</keyword>
<dbReference type="NCBIfam" id="NF002032">
    <property type="entry name" value="PRK00856.1"/>
    <property type="match status" value="1"/>
</dbReference>
<comment type="pathway">
    <text evidence="2">Pyrimidine metabolism; UMP biosynthesis via de novo pathway; (S)-dihydroorotate from bicarbonate: step 1/3.</text>
</comment>
<comment type="similarity">
    <text evidence="16">In the 2nd section; belongs to the CarB family.</text>
</comment>
<comment type="catalytic activity">
    <reaction evidence="19">
        <text>carbamoyl phosphate + L-aspartate = N-carbamoyl-L-aspartate + phosphate + H(+)</text>
        <dbReference type="Rhea" id="RHEA:20013"/>
        <dbReference type="ChEBI" id="CHEBI:15378"/>
        <dbReference type="ChEBI" id="CHEBI:29991"/>
        <dbReference type="ChEBI" id="CHEBI:32814"/>
        <dbReference type="ChEBI" id="CHEBI:43474"/>
        <dbReference type="ChEBI" id="CHEBI:58228"/>
        <dbReference type="EC" id="2.1.3.2"/>
    </reaction>
</comment>
<dbReference type="InterPro" id="IPR035686">
    <property type="entry name" value="CPSase_GATase1"/>
</dbReference>
<evidence type="ECO:0000259" key="24">
    <source>
        <dbReference type="PROSITE" id="PS51855"/>
    </source>
</evidence>
<evidence type="ECO:0000256" key="1">
    <source>
        <dbReference type="ARBA" id="ARBA00001947"/>
    </source>
</evidence>
<comment type="caution">
    <text evidence="25">The sequence shown here is derived from an EMBL/GenBank/DDBJ whole genome shotgun (WGS) entry which is preliminary data.</text>
</comment>
<dbReference type="FunFam" id="3.40.50.1370:FF:000005">
    <property type="entry name" value="CAD protein-like isoform X1"/>
    <property type="match status" value="1"/>
</dbReference>
<dbReference type="InterPro" id="IPR005483">
    <property type="entry name" value="CPSase_dom"/>
</dbReference>
<dbReference type="Gene3D" id="3.50.30.20">
    <property type="entry name" value="Carbamoyl-phosphate synthase small subunit, N-terminal domain"/>
    <property type="match status" value="1"/>
</dbReference>
<comment type="catalytic activity">
    <reaction evidence="18">
        <text>hydrogencarbonate + L-glutamine + 2 ATP + H2O = carbamoyl phosphate + L-glutamate + 2 ADP + phosphate + 2 H(+)</text>
        <dbReference type="Rhea" id="RHEA:18633"/>
        <dbReference type="ChEBI" id="CHEBI:15377"/>
        <dbReference type="ChEBI" id="CHEBI:15378"/>
        <dbReference type="ChEBI" id="CHEBI:17544"/>
        <dbReference type="ChEBI" id="CHEBI:29985"/>
        <dbReference type="ChEBI" id="CHEBI:30616"/>
        <dbReference type="ChEBI" id="CHEBI:43474"/>
        <dbReference type="ChEBI" id="CHEBI:58228"/>
        <dbReference type="ChEBI" id="CHEBI:58359"/>
        <dbReference type="ChEBI" id="CHEBI:456216"/>
        <dbReference type="EC" id="6.3.5.5"/>
    </reaction>
</comment>
<dbReference type="FunFam" id="3.30.470.20:FF:000001">
    <property type="entry name" value="Carbamoyl-phosphate synthase large chain"/>
    <property type="match status" value="1"/>
</dbReference>
<dbReference type="Pfam" id="PF02142">
    <property type="entry name" value="MGS"/>
    <property type="match status" value="1"/>
</dbReference>
<dbReference type="NCBIfam" id="TIGR01368">
    <property type="entry name" value="CPSaseIIsmall"/>
    <property type="match status" value="1"/>
</dbReference>
<sequence length="2320" mass="253955">MPAVPVATNVQESRAASPVPTATITPPCTAATPSYGPNCAAKTPAEIEAAAAAEQAPTLATLVLTDGAVLQGHSFGAEVKSVSGECVFQTGMIGYPESLTDPSYRGQILVLTYPLVGNYGVPSHGEIDPLLNGLPAYFESSQIHVAALVVGQASAEFSHHLASSSLGEWLKCEGIPAIYGVDTRAITKRIREEGVMLGKILFPTSVVGASSYQASSSDDDVAAAVLPEYQNVAWVDPNATNLVAEVSCKTPTLYSPAPGTELKRPDGRTVRIVAVDIGMKYNQIRCFVKRGVELLVVPWDHDFLAEPMDGLFLSNGPGDPTTITATVERVKQALALKKFPIFGICLGHQVFALASGAQTEKMKYGNRGQNIPCTDMLTGRCYITSQNHGYAVKAETLPPNVKELFVNANDGSNEGIYHTELPYFSVQFHPESNPGPRDTEVLFDIFISTVTRCLSTGKVEGPVEFPGAEAAQARRQQREQWERELAADDSDKSGRIVNGRRIRKVLVLGSGGLSIGQAGEFDYSGSQAIKALKEEGIYTILINPNIATIQTSKGLADKCYFLPVTPDCVRKVILHERPDGIYCTFGGQTALNIGVKLRDEFAELGVQVLGTQIETIMVTEDRELFASAMAEIGEKCAKSHAANSIEEAVVAANDIGYPLIIRAAYALGGLGSGFASNEEELVALCRKAFAASPQVLVERSMKGWKEIEYEVVRDSFDNCITVCNMENFDPLGIHTGDSIVVAPSQTLSDEDYQMLRTTAVNVIRHLGVVGECNIQYALNPHSREYSIIEVNARLSRSSALASKATGYPLAFVAAKLGLGIPLNEIRNSVTRETTACFEPSLDYVVVKIPRWDLKKFDRVSKNLSSAMKSVGEVMAIGRTFEETMQEAIRSVDTSFDGFSRNTYVPETKEAIEEELTKPTDLRVFAIANAFHMGYTVEEIHQLTAIDRWFLCKLRGLVETERRLQTFAADQSIPRDLLRYAKQQGFSDSGIAHFTKRNEMQVRNTRTGYGITPFVKQIDTVAAEFPAHTNYLYITYNASEHDVQFVDNGVMVLGSGVYRIGSSVEFDWCAVRAIRTLRENQFKTIMVNYNPETVSTDYDEADRLYFSNITLERIMDIYEAETSAGVIISMGGQAPNNIALGLQRNKVKIFGTSPENIDGAENRYKFSRMLDQIGVDQPQWRELTQYEDAESFCDEVGYPVLVRPSYVLSGAAMNVVSTATDLKTYLNQAATMSRDHPVVITKFIEEAKEIDVDAVALDGKLIMHCVSEHVENAGVHSGDATLVQPPQDLDPVTVKKIGDATAAIGQALRVTGPFNIQFMAKNNEIKVIECNVRAARSFPFVSKVTGVDLIEMATKAMLGLPVVPYPNRGQRLNYVGVKVPQFSFSRLQGADPILGVEMASTGEVAAFGRDKYDAYLKAMLATGFCLPKKNILLSIGSYKEKVEMMPSVRRIFESGFKLFATPGTADFIQEHGIDVTALEADKAREGYSLEEYLSSNKIDLYINLPSKNSFRRPATYVSNGYRSRRMAIDFSVPLITNVKCAKMFIEAMARFSMDKWEIESVDYITSHRTTVLPGLVNITALLPGGDGFEQATRAAICGGFTMLGISAHGADAFATTSDQSVSKVKSAGRGHAHTDYVVEIAATEANPTAAAALSADAPILYVSFDRSHPVHVDKYSAVSEHFKAWPQNSAVITNASGNDLATMLLLASLFSRQIHVTDVRTPEDLDLIDLSRARGLCATCDVSVYALFADRLPAIEGLQSNVQPLWSRLSAIDCFTVGVLPAQAAKAAGVKDVNPATLGYQLVLPLLYTAVSEGRLTSADVVERFCNAPRRIFGLPEQPDTYVEIHRDRLVRIPPKSDDAKWFPDILAKPAHCAVHRVVMRGKTLLLDGMFYDQGLAPVGRDLCHVLRTMSSGPSGKQFAQPPAMAAGALSVKTTAEARPPMHARKTSLVMSPAVVPAIEVDTIDEVDAVSASLDVQPPVVEETALTTRIERPLPESRLADVMARHGNQNPFYMKHVLSVRQFTREDLHLLFAVAQEMRTVVQRSGMLPLLTGRVMAAVFYEPSSRTSSSFQTAMLRLGGQVFTANSESSSVAKGETLEDTVRTFGSYADIITLRHPQPGSVQGAARFANIPVLNAGDGIGEHPSQAMLDTFTIREELGTVNGLTITLVGDLKNGRTVHSLARVLSQYKNVTLNYVSPASLAMPESIKRDVALRAPYVEQHEFTELTDAVLAKTDVLYVTRVQKERFENEDEYERTRSAFVIDNEVMRKCKRNMIVMHPLPRVTEIAPEVDTDQRAAYFRQMQYGMFVRMALLALVLCRNF</sequence>
<dbReference type="SUPFAM" id="SSF52317">
    <property type="entry name" value="Class I glutamine amidotransferase-like"/>
    <property type="match status" value="1"/>
</dbReference>
<dbReference type="PROSITE" id="PS51855">
    <property type="entry name" value="MGS"/>
    <property type="match status" value="1"/>
</dbReference>
<keyword evidence="26" id="KW-1185">Reference proteome</keyword>
<protein>
    <submittedName>
        <fullName evidence="25">Carbamoyl-phosphate synthase</fullName>
    </submittedName>
</protein>
<evidence type="ECO:0000259" key="23">
    <source>
        <dbReference type="PROSITE" id="PS50975"/>
    </source>
</evidence>
<dbReference type="FunFam" id="3.40.50.1380:FF:000005">
    <property type="entry name" value="CAD protein-like isoform X1"/>
    <property type="match status" value="1"/>
</dbReference>
<dbReference type="HAMAP" id="MF_01209">
    <property type="entry name" value="CPSase_S_chain"/>
    <property type="match status" value="1"/>
</dbReference>
<evidence type="ECO:0000256" key="22">
    <source>
        <dbReference type="SAM" id="MobiDB-lite"/>
    </source>
</evidence>
<evidence type="ECO:0000256" key="18">
    <source>
        <dbReference type="ARBA" id="ARBA00048816"/>
    </source>
</evidence>
<dbReference type="SUPFAM" id="SSF53671">
    <property type="entry name" value="Aspartate/ornithine carbamoyltransferase"/>
    <property type="match status" value="1"/>
</dbReference>
<dbReference type="InterPro" id="IPR005480">
    <property type="entry name" value="CPSase_lsu_oligo"/>
</dbReference>
<evidence type="ECO:0000256" key="15">
    <source>
        <dbReference type="ARBA" id="ARBA00043984"/>
    </source>
</evidence>
<dbReference type="Proteomes" id="UP001140074">
    <property type="component" value="Unassembled WGS sequence"/>
</dbReference>
<dbReference type="NCBIfam" id="NF009475">
    <property type="entry name" value="PRK12838.1"/>
    <property type="match status" value="1"/>
</dbReference>
<dbReference type="Pfam" id="PF00185">
    <property type="entry name" value="OTCace"/>
    <property type="match status" value="1"/>
</dbReference>
<dbReference type="PRINTS" id="PR00100">
    <property type="entry name" value="AOTCASE"/>
</dbReference>
<dbReference type="SUPFAM" id="SSF51556">
    <property type="entry name" value="Metallo-dependent hydrolases"/>
    <property type="match status" value="1"/>
</dbReference>
<dbReference type="InterPro" id="IPR058047">
    <property type="entry name" value="CPSase_preATP-grasp"/>
</dbReference>
<dbReference type="NCBIfam" id="TIGR00670">
    <property type="entry name" value="asp_carb_tr"/>
    <property type="match status" value="1"/>
</dbReference>
<name>A0A9W8IC96_9FUNG</name>
<dbReference type="InterPro" id="IPR017926">
    <property type="entry name" value="GATASE"/>
</dbReference>
<dbReference type="InterPro" id="IPR032466">
    <property type="entry name" value="Metal_Hydrolase"/>
</dbReference>
<dbReference type="CDD" id="cd01744">
    <property type="entry name" value="GATase1_CPSase"/>
    <property type="match status" value="1"/>
</dbReference>
<dbReference type="InterPro" id="IPR036901">
    <property type="entry name" value="Asp/Orn_carbamoylTrfase_sf"/>
</dbReference>
<evidence type="ECO:0000256" key="20">
    <source>
        <dbReference type="ARBA" id="ARBA00049534"/>
    </source>
</evidence>
<dbReference type="NCBIfam" id="NF009455">
    <property type="entry name" value="PRK12815.1"/>
    <property type="match status" value="1"/>
</dbReference>
<feature type="domain" description="ATP-grasp" evidence="23">
    <location>
        <begin position="626"/>
        <end position="818"/>
    </location>
</feature>
<dbReference type="InterPro" id="IPR011607">
    <property type="entry name" value="MGS-like_dom"/>
</dbReference>
<dbReference type="FunFam" id="3.40.50.20:FF:000011">
    <property type="entry name" value="CAD protein-like isoform X1"/>
    <property type="match status" value="1"/>
</dbReference>
<dbReference type="CDD" id="cd01423">
    <property type="entry name" value="MGS_CPS_I_III"/>
    <property type="match status" value="1"/>
</dbReference>
<dbReference type="GO" id="GO:0004087">
    <property type="term" value="F:carbamoyl-phosphate synthase (ammonia) activity"/>
    <property type="evidence" value="ECO:0007669"/>
    <property type="project" value="UniProtKB-EC"/>
</dbReference>
<dbReference type="FunFam" id="3.40.50.1370:FF:000002">
    <property type="entry name" value="Aspartate carbamoyltransferase 2"/>
    <property type="match status" value="1"/>
</dbReference>
<dbReference type="InterPro" id="IPR036480">
    <property type="entry name" value="CarbP_synth_ssu_N_sf"/>
</dbReference>
<proteinExistence type="inferred from homology"/>
<comment type="cofactor">
    <cofactor evidence="1">
        <name>Zn(2+)</name>
        <dbReference type="ChEBI" id="CHEBI:29105"/>
    </cofactor>
</comment>
<dbReference type="Gene3D" id="3.40.50.880">
    <property type="match status" value="1"/>
</dbReference>
<keyword evidence="12" id="KW-0511">Multifunctional enzyme</keyword>
<feature type="domain" description="ATP-grasp" evidence="23">
    <location>
        <begin position="1166"/>
        <end position="1357"/>
    </location>
</feature>
<dbReference type="FunFam" id="3.30.1490.20:FF:000001">
    <property type="entry name" value="Carbamoyl-phosphate synthase large chain"/>
    <property type="match status" value="1"/>
</dbReference>
<dbReference type="PRINTS" id="PR00101">
    <property type="entry name" value="ATCASE"/>
</dbReference>
<dbReference type="InterPro" id="IPR011761">
    <property type="entry name" value="ATP-grasp"/>
</dbReference>
<dbReference type="GO" id="GO:0046872">
    <property type="term" value="F:metal ion binding"/>
    <property type="evidence" value="ECO:0007669"/>
    <property type="project" value="InterPro"/>
</dbReference>
<evidence type="ECO:0000256" key="10">
    <source>
        <dbReference type="ARBA" id="ARBA00022840"/>
    </source>
</evidence>
<dbReference type="SUPFAM" id="SSF48108">
    <property type="entry name" value="Carbamoyl phosphate synthetase, large subunit connection domain"/>
    <property type="match status" value="1"/>
</dbReference>
<dbReference type="SUPFAM" id="SSF52335">
    <property type="entry name" value="Methylglyoxal synthase-like"/>
    <property type="match status" value="1"/>
</dbReference>
<dbReference type="InterPro" id="IPR016185">
    <property type="entry name" value="PreATP-grasp_dom_sf"/>
</dbReference>
<feature type="domain" description="MGS-like" evidence="24">
    <location>
        <begin position="1423"/>
        <end position="1569"/>
    </location>
</feature>
<evidence type="ECO:0000256" key="11">
    <source>
        <dbReference type="ARBA" id="ARBA00022975"/>
    </source>
</evidence>
<evidence type="ECO:0000256" key="7">
    <source>
        <dbReference type="ARBA" id="ARBA00022737"/>
    </source>
</evidence>
<dbReference type="GO" id="GO:0004070">
    <property type="term" value="F:aspartate carbamoyltransferase activity"/>
    <property type="evidence" value="ECO:0007669"/>
    <property type="project" value="UniProtKB-EC"/>
</dbReference>
<dbReference type="FunFam" id="1.10.1030.10:FF:000001">
    <property type="entry name" value="Carbamoyl-phosphate synthase large chain"/>
    <property type="match status" value="1"/>
</dbReference>
<dbReference type="FunFam" id="3.40.50.20:FF:000002">
    <property type="entry name" value="Carbamoyl-phosphate synthase large chain"/>
    <property type="match status" value="1"/>
</dbReference>
<evidence type="ECO:0000256" key="8">
    <source>
        <dbReference type="ARBA" id="ARBA00022741"/>
    </source>
</evidence>
<evidence type="ECO:0000256" key="13">
    <source>
        <dbReference type="ARBA" id="ARBA00043968"/>
    </source>
</evidence>
<accession>A0A9W8IC96</accession>
<dbReference type="Gene3D" id="3.30.1490.20">
    <property type="entry name" value="ATP-grasp fold, A domain"/>
    <property type="match status" value="1"/>
</dbReference>
<comment type="similarity">
    <text evidence="13">In the 3rd section; belongs to the metallo-dependent hydrolases superfamily. DHOase family. CAD subfamily.</text>
</comment>
<comment type="similarity">
    <text evidence="14">In the C-terminal section; belongs to the aspartate/ornithine carbamoyltransferase superfamily. ATCase family.</text>
</comment>
<keyword evidence="11" id="KW-0665">Pyrimidine biosynthesis</keyword>
<evidence type="ECO:0000256" key="21">
    <source>
        <dbReference type="PROSITE-ProRule" id="PRU00409"/>
    </source>
</evidence>
<keyword evidence="9" id="KW-0378">Hydrolase</keyword>
<dbReference type="PROSITE" id="PS00867">
    <property type="entry name" value="CPSASE_2"/>
    <property type="match status" value="2"/>
</dbReference>
<evidence type="ECO:0000256" key="14">
    <source>
        <dbReference type="ARBA" id="ARBA00043979"/>
    </source>
</evidence>
<evidence type="ECO:0000313" key="26">
    <source>
        <dbReference type="Proteomes" id="UP001140074"/>
    </source>
</evidence>
<dbReference type="Pfam" id="PF02729">
    <property type="entry name" value="OTCace_N"/>
    <property type="match status" value="1"/>
</dbReference>
<evidence type="ECO:0000256" key="12">
    <source>
        <dbReference type="ARBA" id="ARBA00023268"/>
    </source>
</evidence>
<keyword evidence="4" id="KW-0597">Phosphoprotein</keyword>
<dbReference type="PANTHER" id="PTHR11405:SF5">
    <property type="entry name" value="CAD PROTEIN"/>
    <property type="match status" value="1"/>
</dbReference>
<dbReference type="Gene3D" id="3.40.50.1380">
    <property type="entry name" value="Methylglyoxal synthase-like domain"/>
    <property type="match status" value="1"/>
</dbReference>
<dbReference type="InterPro" id="IPR002474">
    <property type="entry name" value="CarbamoylP_synth_ssu_N"/>
</dbReference>
<dbReference type="GO" id="GO:0006526">
    <property type="term" value="P:L-arginine biosynthetic process"/>
    <property type="evidence" value="ECO:0007669"/>
    <property type="project" value="TreeGrafter"/>
</dbReference>
<evidence type="ECO:0000256" key="4">
    <source>
        <dbReference type="ARBA" id="ARBA00022553"/>
    </source>
</evidence>
<evidence type="ECO:0000256" key="9">
    <source>
        <dbReference type="ARBA" id="ARBA00022801"/>
    </source>
</evidence>
<dbReference type="InterPro" id="IPR036897">
    <property type="entry name" value="CarbamoylP_synth_lsu_oligo_sf"/>
</dbReference>
<dbReference type="InterPro" id="IPR029062">
    <property type="entry name" value="Class_I_gatase-like"/>
</dbReference>
<dbReference type="GO" id="GO:0005524">
    <property type="term" value="F:ATP binding"/>
    <property type="evidence" value="ECO:0007669"/>
    <property type="project" value="UniProtKB-UniRule"/>
</dbReference>
<comment type="catalytic activity">
    <reaction evidence="20">
        <text>L-glutamine + H2O = L-glutamate + NH4(+)</text>
        <dbReference type="Rhea" id="RHEA:15889"/>
        <dbReference type="ChEBI" id="CHEBI:15377"/>
        <dbReference type="ChEBI" id="CHEBI:28938"/>
        <dbReference type="ChEBI" id="CHEBI:29985"/>
        <dbReference type="ChEBI" id="CHEBI:58359"/>
        <dbReference type="EC" id="3.5.1.2"/>
    </reaction>
</comment>
<feature type="region of interest" description="Disordered" evidence="22">
    <location>
        <begin position="1"/>
        <end position="21"/>
    </location>
</feature>
<dbReference type="Pfam" id="PF25596">
    <property type="entry name" value="CPSase_L_D1"/>
    <property type="match status" value="2"/>
</dbReference>
<evidence type="ECO:0000256" key="2">
    <source>
        <dbReference type="ARBA" id="ARBA00004812"/>
    </source>
</evidence>
<dbReference type="Gene3D" id="3.40.50.20">
    <property type="match status" value="2"/>
</dbReference>
<dbReference type="InterPro" id="IPR006131">
    <property type="entry name" value="Asp_carbamoyltransf_Asp/Orn-bd"/>
</dbReference>
<dbReference type="SUPFAM" id="SSF56059">
    <property type="entry name" value="Glutathione synthetase ATP-binding domain-like"/>
    <property type="match status" value="2"/>
</dbReference>
<dbReference type="EMBL" id="JANBUY010000384">
    <property type="protein sequence ID" value="KAJ2859505.1"/>
    <property type="molecule type" value="Genomic_DNA"/>
</dbReference>
<dbReference type="Gene3D" id="1.10.1030.10">
    <property type="entry name" value="Carbamoyl-phosphate synthetase, large subunit oligomerisation domain"/>
    <property type="match status" value="1"/>
</dbReference>
<dbReference type="Pfam" id="PF02786">
    <property type="entry name" value="CPSase_L_D2"/>
    <property type="match status" value="2"/>
</dbReference>
<dbReference type="PANTHER" id="PTHR11405">
    <property type="entry name" value="CARBAMOYLTRANSFERASE FAMILY MEMBER"/>
    <property type="match status" value="1"/>
</dbReference>
<dbReference type="GO" id="GO:0006221">
    <property type="term" value="P:pyrimidine nucleotide biosynthetic process"/>
    <property type="evidence" value="ECO:0007669"/>
    <property type="project" value="UniProtKB-KW"/>
</dbReference>